<comment type="caution">
    <text evidence="1">The sequence shown here is derived from an EMBL/GenBank/DDBJ whole genome shotgun (WGS) entry which is preliminary data.</text>
</comment>
<protein>
    <submittedName>
        <fullName evidence="1">Uncharacterized protein</fullName>
    </submittedName>
</protein>
<dbReference type="AlphaFoldDB" id="A0A8T0C6F6"/>
<evidence type="ECO:0000313" key="2">
    <source>
        <dbReference type="Proteomes" id="UP000016480"/>
    </source>
</evidence>
<organism evidence="1 2">
    <name type="scientific">Pseudoalteromonas rubra</name>
    <dbReference type="NCBI Taxonomy" id="43658"/>
    <lineage>
        <taxon>Bacteria</taxon>
        <taxon>Pseudomonadati</taxon>
        <taxon>Pseudomonadota</taxon>
        <taxon>Gammaproteobacteria</taxon>
        <taxon>Alteromonadales</taxon>
        <taxon>Pseudoalteromonadaceae</taxon>
        <taxon>Pseudoalteromonas</taxon>
    </lineage>
</organism>
<sequence>MGVREDLIRLIAHIEEGWEETSSKEDISAVLEFKAYLNPTSN</sequence>
<proteinExistence type="predicted"/>
<dbReference type="EMBL" id="AHCD03000035">
    <property type="protein sequence ID" value="KAF7786193.1"/>
    <property type="molecule type" value="Genomic_DNA"/>
</dbReference>
<reference evidence="1 2" key="1">
    <citation type="journal article" date="2012" name="J. Bacteriol.">
        <title>Genome sequence of the cycloprodigiosin-producing bacterial strain Pseudoalteromonas rubra ATCC 29570(T).</title>
        <authorList>
            <person name="Xie B.B."/>
            <person name="Shu Y.L."/>
            <person name="Qin Q.L."/>
            <person name="Rong J.C."/>
            <person name="Zhang X.Y."/>
            <person name="Chen X.L."/>
            <person name="Zhou B.C."/>
            <person name="Zhang Y.Z."/>
        </authorList>
    </citation>
    <scope>NUCLEOTIDE SEQUENCE [LARGE SCALE GENOMIC DNA]</scope>
    <source>
        <strain evidence="1 2">DSM 6842</strain>
    </source>
</reference>
<gene>
    <name evidence="1" type="ORF">PRUB_a0675</name>
</gene>
<name>A0A8T0C6F6_9GAMM</name>
<evidence type="ECO:0000313" key="1">
    <source>
        <dbReference type="EMBL" id="KAF7786193.1"/>
    </source>
</evidence>
<accession>A0A8T0C6F6</accession>
<dbReference type="Proteomes" id="UP000016480">
    <property type="component" value="Unassembled WGS sequence"/>
</dbReference>